<dbReference type="FunFam" id="3.30.160.60:FF:000251">
    <property type="entry name" value="FEZ family zinc finger 2"/>
    <property type="match status" value="1"/>
</dbReference>
<evidence type="ECO:0000313" key="8">
    <source>
        <dbReference type="Proteomes" id="UP001460270"/>
    </source>
</evidence>
<keyword evidence="2" id="KW-0677">Repeat</keyword>
<dbReference type="GO" id="GO:0008270">
    <property type="term" value="F:zinc ion binding"/>
    <property type="evidence" value="ECO:0007669"/>
    <property type="project" value="UniProtKB-KW"/>
</dbReference>
<reference evidence="8" key="1">
    <citation type="submission" date="2024-04" db="EMBL/GenBank/DDBJ databases">
        <title>Salinicola lusitanus LLJ914,a marine bacterium isolated from the Okinawa Trough.</title>
        <authorList>
            <person name="Li J."/>
        </authorList>
    </citation>
    <scope>NUCLEOTIDE SEQUENCE [LARGE SCALE GENOMIC DNA]</scope>
</reference>
<dbReference type="SUPFAM" id="SSF57667">
    <property type="entry name" value="beta-beta-alpha zinc fingers"/>
    <property type="match status" value="1"/>
</dbReference>
<dbReference type="EMBL" id="JBBPFD010000005">
    <property type="protein sequence ID" value="KAK7926279.1"/>
    <property type="molecule type" value="Genomic_DNA"/>
</dbReference>
<dbReference type="InterPro" id="IPR013087">
    <property type="entry name" value="Znf_C2H2_type"/>
</dbReference>
<keyword evidence="1" id="KW-0479">Metal-binding</keyword>
<accession>A0AAW0PVM2</accession>
<dbReference type="Proteomes" id="UP001460270">
    <property type="component" value="Unassembled WGS sequence"/>
</dbReference>
<organism evidence="7 8">
    <name type="scientific">Mugilogobius chulae</name>
    <name type="common">yellowstripe goby</name>
    <dbReference type="NCBI Taxonomy" id="88201"/>
    <lineage>
        <taxon>Eukaryota</taxon>
        <taxon>Metazoa</taxon>
        <taxon>Chordata</taxon>
        <taxon>Craniata</taxon>
        <taxon>Vertebrata</taxon>
        <taxon>Euteleostomi</taxon>
        <taxon>Actinopterygii</taxon>
        <taxon>Neopterygii</taxon>
        <taxon>Teleostei</taxon>
        <taxon>Neoteleostei</taxon>
        <taxon>Acanthomorphata</taxon>
        <taxon>Gobiaria</taxon>
        <taxon>Gobiiformes</taxon>
        <taxon>Gobioidei</taxon>
        <taxon>Gobiidae</taxon>
        <taxon>Gobionellinae</taxon>
        <taxon>Mugilogobius</taxon>
    </lineage>
</organism>
<keyword evidence="3 5" id="KW-0863">Zinc-finger</keyword>
<evidence type="ECO:0000313" key="7">
    <source>
        <dbReference type="EMBL" id="KAK7926279.1"/>
    </source>
</evidence>
<keyword evidence="4" id="KW-0862">Zinc</keyword>
<evidence type="ECO:0000256" key="4">
    <source>
        <dbReference type="ARBA" id="ARBA00022833"/>
    </source>
</evidence>
<comment type="caution">
    <text evidence="7">The sequence shown here is derived from an EMBL/GenBank/DDBJ whole genome shotgun (WGS) entry which is preliminary data.</text>
</comment>
<dbReference type="PANTHER" id="PTHR23226">
    <property type="entry name" value="ZINC FINGER AND SCAN DOMAIN-CONTAINING"/>
    <property type="match status" value="1"/>
</dbReference>
<dbReference type="PROSITE" id="PS50157">
    <property type="entry name" value="ZINC_FINGER_C2H2_2"/>
    <property type="match status" value="2"/>
</dbReference>
<gene>
    <name evidence="7" type="ORF">WMY93_008589</name>
</gene>
<protein>
    <recommendedName>
        <fullName evidence="6">C2H2-type domain-containing protein</fullName>
    </recommendedName>
</protein>
<evidence type="ECO:0000256" key="1">
    <source>
        <dbReference type="ARBA" id="ARBA00022723"/>
    </source>
</evidence>
<proteinExistence type="predicted"/>
<sequence length="142" mass="15651">MHCTASFSRPSQLLQHQRTEHADKPSGFLCTECGRTFNSHSNLRIHLNVHTGARPYSCCDCGKSFSQSEGSRIWQGFGPTRELTQAKNRTGVIIAANALRSLELSKFTLVSTQESGPLPAKYVKKASLTDLGYAFTIELSMV</sequence>
<dbReference type="GO" id="GO:0000978">
    <property type="term" value="F:RNA polymerase II cis-regulatory region sequence-specific DNA binding"/>
    <property type="evidence" value="ECO:0007669"/>
    <property type="project" value="TreeGrafter"/>
</dbReference>
<dbReference type="InterPro" id="IPR036236">
    <property type="entry name" value="Znf_C2H2_sf"/>
</dbReference>
<dbReference type="AlphaFoldDB" id="A0AAW0PVM2"/>
<evidence type="ECO:0000256" key="2">
    <source>
        <dbReference type="ARBA" id="ARBA00022737"/>
    </source>
</evidence>
<feature type="domain" description="C2H2-type" evidence="6">
    <location>
        <begin position="1"/>
        <end position="25"/>
    </location>
</feature>
<dbReference type="PANTHER" id="PTHR23226:SF377">
    <property type="entry name" value="ZINC FINGER AND SCAN DOMAIN-CONTAINING PROTEIN 20"/>
    <property type="match status" value="1"/>
</dbReference>
<keyword evidence="8" id="KW-1185">Reference proteome</keyword>
<dbReference type="Pfam" id="PF00096">
    <property type="entry name" value="zf-C2H2"/>
    <property type="match status" value="2"/>
</dbReference>
<evidence type="ECO:0000256" key="5">
    <source>
        <dbReference type="PROSITE-ProRule" id="PRU00042"/>
    </source>
</evidence>
<dbReference type="PROSITE" id="PS00028">
    <property type="entry name" value="ZINC_FINGER_C2H2_1"/>
    <property type="match status" value="1"/>
</dbReference>
<name>A0AAW0PVM2_9GOBI</name>
<evidence type="ECO:0000256" key="3">
    <source>
        <dbReference type="ARBA" id="ARBA00022771"/>
    </source>
</evidence>
<dbReference type="Gene3D" id="3.30.160.60">
    <property type="entry name" value="Classic Zinc Finger"/>
    <property type="match status" value="2"/>
</dbReference>
<dbReference type="SMART" id="SM00355">
    <property type="entry name" value="ZnF_C2H2"/>
    <property type="match status" value="2"/>
</dbReference>
<feature type="domain" description="C2H2-type" evidence="6">
    <location>
        <begin position="28"/>
        <end position="55"/>
    </location>
</feature>
<dbReference type="GO" id="GO:0000981">
    <property type="term" value="F:DNA-binding transcription factor activity, RNA polymerase II-specific"/>
    <property type="evidence" value="ECO:0007669"/>
    <property type="project" value="TreeGrafter"/>
</dbReference>
<evidence type="ECO:0000259" key="6">
    <source>
        <dbReference type="PROSITE" id="PS50157"/>
    </source>
</evidence>